<keyword evidence="2 5" id="KW-0378">Hydrolase</keyword>
<feature type="domain" description="Chemotaxis phosphatase CheX-like" evidence="4">
    <location>
        <begin position="67"/>
        <end position="150"/>
    </location>
</feature>
<reference evidence="9 10" key="2">
    <citation type="submission" date="2018-08" db="EMBL/GenBank/DDBJ databases">
        <title>A genome reference for cultivated species of the human gut microbiota.</title>
        <authorList>
            <person name="Zou Y."/>
            <person name="Xue W."/>
            <person name="Luo G."/>
        </authorList>
    </citation>
    <scope>NUCLEOTIDE SEQUENCE [LARGE SCALE GENOMIC DNA]</scope>
    <source>
        <strain evidence="7 9">TF05-11AC</strain>
        <strain evidence="6 10">TM09-12</strain>
    </source>
</reference>
<dbReference type="Gene3D" id="3.40.1550.10">
    <property type="entry name" value="CheC-like"/>
    <property type="match status" value="1"/>
</dbReference>
<dbReference type="EMBL" id="QSSQ01000040">
    <property type="protein sequence ID" value="RGL96531.1"/>
    <property type="molecule type" value="Genomic_DNA"/>
</dbReference>
<evidence type="ECO:0000313" key="5">
    <source>
        <dbReference type="EMBL" id="CUO31838.1"/>
    </source>
</evidence>
<accession>A0A174E5M6</accession>
<protein>
    <submittedName>
        <fullName evidence="5">CheC, inhibitor of MCP methylation</fullName>
        <ecNumber evidence="5">3.-.-.-</ecNumber>
    </submittedName>
    <submittedName>
        <fullName evidence="6">Chemotaxis protein CheC</fullName>
    </submittedName>
</protein>
<evidence type="ECO:0000259" key="4">
    <source>
        <dbReference type="Pfam" id="PF13690"/>
    </source>
</evidence>
<dbReference type="Proteomes" id="UP000095651">
    <property type="component" value="Unassembled WGS sequence"/>
</dbReference>
<gene>
    <name evidence="5" type="primary">cheC_1</name>
    <name evidence="7" type="ORF">DXC39_26365</name>
    <name evidence="6" type="ORF">DXD79_02635</name>
    <name evidence="5" type="ORF">ERS852407_02458</name>
</gene>
<dbReference type="EC" id="3.-.-.-" evidence="5"/>
<dbReference type="CDD" id="cd17909">
    <property type="entry name" value="CheC_ClassI"/>
    <property type="match status" value="1"/>
</dbReference>
<evidence type="ECO:0000313" key="7">
    <source>
        <dbReference type="EMBL" id="RGL96531.1"/>
    </source>
</evidence>
<evidence type="ECO:0000313" key="10">
    <source>
        <dbReference type="Proteomes" id="UP000263014"/>
    </source>
</evidence>
<dbReference type="GO" id="GO:0016787">
    <property type="term" value="F:hydrolase activity"/>
    <property type="evidence" value="ECO:0007669"/>
    <property type="project" value="UniProtKB-KW"/>
</dbReference>
<evidence type="ECO:0000313" key="6">
    <source>
        <dbReference type="EMBL" id="RGJ08310.1"/>
    </source>
</evidence>
<name>A0A174E5M6_9FIRM</name>
<sequence length="207" mass="23134">MNKYSDISESARDVLMEIGNIGTGNAVTALSSMINHRIEIERPNVKIMKFEEVPAMLGGPEEIKLGVLLELSGDLNGMFMFLISTKFAQTMLDKLLGTEVEDVRNLDDMSLSAVCEIGNIMCCSYINAMTAMMDLRVHVSVPDICIDMTGAILSVPMIHFARLSDELLLIEDKYHFDDQEVVSHILFLPEIHSLERIFKALGEEYEG</sequence>
<feature type="domain" description="CheC-like protein" evidence="3">
    <location>
        <begin position="12"/>
        <end position="46"/>
    </location>
</feature>
<dbReference type="Pfam" id="PF13690">
    <property type="entry name" value="CheX"/>
    <property type="match status" value="1"/>
</dbReference>
<organism evidence="5 8">
    <name type="scientific">Hungatella hathewayi</name>
    <dbReference type="NCBI Taxonomy" id="154046"/>
    <lineage>
        <taxon>Bacteria</taxon>
        <taxon>Bacillati</taxon>
        <taxon>Bacillota</taxon>
        <taxon>Clostridia</taxon>
        <taxon>Lachnospirales</taxon>
        <taxon>Lachnospiraceae</taxon>
        <taxon>Hungatella</taxon>
    </lineage>
</organism>
<evidence type="ECO:0000256" key="1">
    <source>
        <dbReference type="ARBA" id="ARBA00022500"/>
    </source>
</evidence>
<dbReference type="SUPFAM" id="SSF103039">
    <property type="entry name" value="CheC-like"/>
    <property type="match status" value="1"/>
</dbReference>
<evidence type="ECO:0000313" key="8">
    <source>
        <dbReference type="Proteomes" id="UP000095651"/>
    </source>
</evidence>
<evidence type="ECO:0000313" key="9">
    <source>
        <dbReference type="Proteomes" id="UP000261257"/>
    </source>
</evidence>
<dbReference type="PANTHER" id="PTHR43693">
    <property type="entry name" value="PROTEIN PHOSPHATASE CHEZ"/>
    <property type="match status" value="1"/>
</dbReference>
<dbReference type="Pfam" id="PF04509">
    <property type="entry name" value="CheC"/>
    <property type="match status" value="1"/>
</dbReference>
<dbReference type="Proteomes" id="UP000263014">
    <property type="component" value="Unassembled WGS sequence"/>
</dbReference>
<dbReference type="InterPro" id="IPR028976">
    <property type="entry name" value="CheC-like_sf"/>
</dbReference>
<proteinExistence type="predicted"/>
<evidence type="ECO:0000256" key="2">
    <source>
        <dbReference type="ARBA" id="ARBA00022801"/>
    </source>
</evidence>
<dbReference type="EMBL" id="CYZE01000005">
    <property type="protein sequence ID" value="CUO31838.1"/>
    <property type="molecule type" value="Genomic_DNA"/>
</dbReference>
<dbReference type="RefSeq" id="WP_055655418.1">
    <property type="nucleotide sequence ID" value="NZ_CABIXC010000005.1"/>
</dbReference>
<dbReference type="InterPro" id="IPR007597">
    <property type="entry name" value="CheC"/>
</dbReference>
<dbReference type="EMBL" id="QSON01000001">
    <property type="protein sequence ID" value="RGJ08310.1"/>
    <property type="molecule type" value="Genomic_DNA"/>
</dbReference>
<dbReference type="InterPro" id="IPR028051">
    <property type="entry name" value="CheX-like_dom"/>
</dbReference>
<keyword evidence="1" id="KW-0145">Chemotaxis</keyword>
<dbReference type="PANTHER" id="PTHR43693:SF1">
    <property type="entry name" value="PROTEIN PHOSPHATASE CHEZ"/>
    <property type="match status" value="1"/>
</dbReference>
<evidence type="ECO:0000259" key="3">
    <source>
        <dbReference type="Pfam" id="PF04509"/>
    </source>
</evidence>
<dbReference type="InterPro" id="IPR050992">
    <property type="entry name" value="CheZ_family_phosphatases"/>
</dbReference>
<dbReference type="Proteomes" id="UP000261257">
    <property type="component" value="Unassembled WGS sequence"/>
</dbReference>
<reference evidence="5" key="1">
    <citation type="submission" date="2015-09" db="EMBL/GenBank/DDBJ databases">
        <authorList>
            <consortium name="Pathogen Informatics"/>
        </authorList>
    </citation>
    <scope>NUCLEOTIDE SEQUENCE [LARGE SCALE GENOMIC DNA]</scope>
    <source>
        <strain evidence="5">2789STDY5608850</strain>
    </source>
</reference>
<dbReference type="GO" id="GO:0006935">
    <property type="term" value="P:chemotaxis"/>
    <property type="evidence" value="ECO:0007669"/>
    <property type="project" value="UniProtKB-KW"/>
</dbReference>
<dbReference type="AlphaFoldDB" id="A0A174E5M6"/>